<dbReference type="Proteomes" id="UP000256304">
    <property type="component" value="Unassembled WGS sequence"/>
</dbReference>
<feature type="transmembrane region" description="Helical" evidence="1">
    <location>
        <begin position="57"/>
        <end position="75"/>
    </location>
</feature>
<dbReference type="EMBL" id="QTTN01000001">
    <property type="protein sequence ID" value="REE94548.1"/>
    <property type="molecule type" value="Genomic_DNA"/>
</dbReference>
<accession>A0A3D9SF44</accession>
<protein>
    <submittedName>
        <fullName evidence="2">Uncharacterized protein</fullName>
    </submittedName>
</protein>
<keyword evidence="1" id="KW-0812">Transmembrane</keyword>
<dbReference type="RefSeq" id="WP_116187259.1">
    <property type="nucleotide sequence ID" value="NZ_QTTN01000001.1"/>
</dbReference>
<evidence type="ECO:0000256" key="1">
    <source>
        <dbReference type="SAM" id="Phobius"/>
    </source>
</evidence>
<feature type="transmembrane region" description="Helical" evidence="1">
    <location>
        <begin position="7"/>
        <end position="26"/>
    </location>
</feature>
<dbReference type="AlphaFoldDB" id="A0A3D9SF44"/>
<keyword evidence="3" id="KW-1185">Reference proteome</keyword>
<dbReference type="OrthoDB" id="2646046at2"/>
<evidence type="ECO:0000313" key="3">
    <source>
        <dbReference type="Proteomes" id="UP000256304"/>
    </source>
</evidence>
<proteinExistence type="predicted"/>
<name>A0A3D9SF44_9BACL</name>
<reference evidence="2 3" key="1">
    <citation type="submission" date="2018-08" db="EMBL/GenBank/DDBJ databases">
        <title>Genomic Encyclopedia of Type Strains, Phase III (KMG-III): the genomes of soil and plant-associated and newly described type strains.</title>
        <authorList>
            <person name="Whitman W."/>
        </authorList>
    </citation>
    <scope>NUCLEOTIDE SEQUENCE [LARGE SCALE GENOMIC DNA]</scope>
    <source>
        <strain evidence="2 3">CGMCC 1.10966</strain>
    </source>
</reference>
<keyword evidence="1" id="KW-0472">Membrane</keyword>
<gene>
    <name evidence="2" type="ORF">A8990_101344</name>
</gene>
<sequence length="99" mass="10952">MKNVRLVLSVASMLIGVIIITGTKLVEEFTVKLGFAAYQAAAAGSYSSENYELDLSLNYWLGSLCIIIGAVFALLDPIKRYSDKVKEMNKEFDPQNKDV</sequence>
<organism evidence="2 3">
    <name type="scientific">Paenibacillus taihuensis</name>
    <dbReference type="NCBI Taxonomy" id="1156355"/>
    <lineage>
        <taxon>Bacteria</taxon>
        <taxon>Bacillati</taxon>
        <taxon>Bacillota</taxon>
        <taxon>Bacilli</taxon>
        <taxon>Bacillales</taxon>
        <taxon>Paenibacillaceae</taxon>
        <taxon>Paenibacillus</taxon>
    </lineage>
</organism>
<comment type="caution">
    <text evidence="2">The sequence shown here is derived from an EMBL/GenBank/DDBJ whole genome shotgun (WGS) entry which is preliminary data.</text>
</comment>
<evidence type="ECO:0000313" key="2">
    <source>
        <dbReference type="EMBL" id="REE94548.1"/>
    </source>
</evidence>
<keyword evidence="1" id="KW-1133">Transmembrane helix</keyword>